<dbReference type="EMBL" id="LXQD01000060">
    <property type="protein sequence ID" value="RCJ40096.1"/>
    <property type="molecule type" value="Genomic_DNA"/>
</dbReference>
<evidence type="ECO:0000313" key="1">
    <source>
        <dbReference type="EMBL" id="RCJ40096.1"/>
    </source>
</evidence>
<gene>
    <name evidence="1" type="ORF">A6770_38240</name>
</gene>
<keyword evidence="2" id="KW-1185">Reference proteome</keyword>
<dbReference type="Proteomes" id="UP000252107">
    <property type="component" value="Unassembled WGS sequence"/>
</dbReference>
<reference evidence="1" key="1">
    <citation type="submission" date="2016-04" db="EMBL/GenBank/DDBJ databases">
        <authorList>
            <person name="Tabuchi Yagui T.R."/>
        </authorList>
    </citation>
    <scope>NUCLEOTIDE SEQUENCE [LARGE SCALE GENOMIC DNA]</scope>
    <source>
        <strain evidence="1">NIES-26</strain>
    </source>
</reference>
<sequence length="79" mass="8767">MEGLSQELIDIWLEDGQNISEHYNKLILKEGILSAKSLNERAETKDFGVFANLLSDVVIESSHSLLDIGGLLREGARLL</sequence>
<protein>
    <submittedName>
        <fullName evidence="1">Uncharacterized protein</fullName>
    </submittedName>
</protein>
<evidence type="ECO:0000313" key="2">
    <source>
        <dbReference type="Proteomes" id="UP000252107"/>
    </source>
</evidence>
<accession>A0A367RU23</accession>
<dbReference type="AlphaFoldDB" id="A0A367RU23"/>
<proteinExistence type="predicted"/>
<comment type="caution">
    <text evidence="1">The sequence shown here is derived from an EMBL/GenBank/DDBJ whole genome shotgun (WGS) entry which is preliminary data.</text>
</comment>
<name>A0A367RU23_9NOSO</name>
<organism evidence="1 2">
    <name type="scientific">Nostoc minutum NIES-26</name>
    <dbReference type="NCBI Taxonomy" id="1844469"/>
    <lineage>
        <taxon>Bacteria</taxon>
        <taxon>Bacillati</taxon>
        <taxon>Cyanobacteriota</taxon>
        <taxon>Cyanophyceae</taxon>
        <taxon>Nostocales</taxon>
        <taxon>Nostocaceae</taxon>
        <taxon>Nostoc</taxon>
    </lineage>
</organism>